<dbReference type="EMBL" id="SELW01000569">
    <property type="protein sequence ID" value="TID20441.1"/>
    <property type="molecule type" value="Genomic_DNA"/>
</dbReference>
<dbReference type="GO" id="GO:0006120">
    <property type="term" value="P:mitochondrial electron transport, NADH to ubiquinone"/>
    <property type="evidence" value="ECO:0007669"/>
    <property type="project" value="TreeGrafter"/>
</dbReference>
<dbReference type="Gene3D" id="2.60.260.40">
    <property type="entry name" value="q5lls5 like domains"/>
    <property type="match status" value="1"/>
</dbReference>
<proteinExistence type="predicted"/>
<dbReference type="PANTHER" id="PTHR13156">
    <property type="entry name" value="NADH-UBIQUINONE OXIDOREDUCTASE 13 KD-A SUBUNIT"/>
    <property type="match status" value="1"/>
</dbReference>
<dbReference type="STRING" id="52247.A0A4T0WZE1"/>
<organism evidence="3 4">
    <name type="scientific">Pichia inconspicua</name>
    <dbReference type="NCBI Taxonomy" id="52247"/>
    <lineage>
        <taxon>Eukaryota</taxon>
        <taxon>Fungi</taxon>
        <taxon>Dikarya</taxon>
        <taxon>Ascomycota</taxon>
        <taxon>Saccharomycotina</taxon>
        <taxon>Pichiomycetes</taxon>
        <taxon>Pichiales</taxon>
        <taxon>Pichiaceae</taxon>
        <taxon>Pichia</taxon>
    </lineage>
</organism>
<dbReference type="InterPro" id="IPR019401">
    <property type="entry name" value="Znf_CHCC"/>
</dbReference>
<dbReference type="OrthoDB" id="307899at2759"/>
<dbReference type="Pfam" id="PF10276">
    <property type="entry name" value="zf-CHCC"/>
    <property type="match status" value="1"/>
</dbReference>
<evidence type="ECO:0000313" key="4">
    <source>
        <dbReference type="Proteomes" id="UP000307173"/>
    </source>
</evidence>
<accession>A0A4T0WZE1</accession>
<comment type="caution">
    <text evidence="3">The sequence shown here is derived from an EMBL/GenBank/DDBJ whole genome shotgun (WGS) entry which is preliminary data.</text>
</comment>
<sequence>MLRLHTVAKRAVATATKTATSTATATATATSTTTTTTSTTTSTSVTGVDPLDVIPSGTYKQAPNRAETWSRSQRSRDSIFKNDPRFVGKNLLDQPQPLAAIELIKDQPVSYVHSNIAVCHGTDFVQGHPKIYINLDKPKVHSCGYCGAKYARADLKQ</sequence>
<name>A0A4T0WZE1_9ASCO</name>
<evidence type="ECO:0000259" key="2">
    <source>
        <dbReference type="Pfam" id="PF10276"/>
    </source>
</evidence>
<dbReference type="PANTHER" id="PTHR13156:SF0">
    <property type="entry name" value="NADH DEHYDROGENASE [UBIQUINONE] IRON-SULFUR PROTEIN 6, MITOCHONDRIAL"/>
    <property type="match status" value="1"/>
</dbReference>
<reference evidence="3 4" key="1">
    <citation type="journal article" date="2019" name="Front. Genet.">
        <title>Whole-Genome Sequencing of the Opportunistic Yeast Pathogen Candida inconspicua Uncovers Its Hybrid Origin.</title>
        <authorList>
            <person name="Mixao V."/>
            <person name="Hansen A.P."/>
            <person name="Saus E."/>
            <person name="Boekhout T."/>
            <person name="Lass-Florl C."/>
            <person name="Gabaldon T."/>
        </authorList>
    </citation>
    <scope>NUCLEOTIDE SEQUENCE [LARGE SCALE GENOMIC DNA]</scope>
    <source>
        <strain evidence="3 4">CBS 180</strain>
    </source>
</reference>
<evidence type="ECO:0000256" key="1">
    <source>
        <dbReference type="SAM" id="MobiDB-lite"/>
    </source>
</evidence>
<protein>
    <recommendedName>
        <fullName evidence="2">Zinc finger CHCC-type domain-containing protein</fullName>
    </recommendedName>
</protein>
<dbReference type="GO" id="GO:0005739">
    <property type="term" value="C:mitochondrion"/>
    <property type="evidence" value="ECO:0007669"/>
    <property type="project" value="GOC"/>
</dbReference>
<keyword evidence="4" id="KW-1185">Reference proteome</keyword>
<feature type="region of interest" description="Disordered" evidence="1">
    <location>
        <begin position="56"/>
        <end position="77"/>
    </location>
</feature>
<feature type="domain" description="Zinc finger CHCC-type" evidence="2">
    <location>
        <begin position="115"/>
        <end position="150"/>
    </location>
</feature>
<dbReference type="AlphaFoldDB" id="A0A4T0WZE1"/>
<evidence type="ECO:0000313" key="3">
    <source>
        <dbReference type="EMBL" id="TID20441.1"/>
    </source>
</evidence>
<gene>
    <name evidence="3" type="ORF">CANINC_003558</name>
</gene>
<dbReference type="Proteomes" id="UP000307173">
    <property type="component" value="Unassembled WGS sequence"/>
</dbReference>
<feature type="region of interest" description="Disordered" evidence="1">
    <location>
        <begin position="17"/>
        <end position="44"/>
    </location>
</feature>